<name>C0HH89_MAIZE</name>
<evidence type="ECO:0000313" key="2">
    <source>
        <dbReference type="EMBL" id="ACN26392.1"/>
    </source>
</evidence>
<dbReference type="AlphaFoldDB" id="C0HH89"/>
<evidence type="ECO:0000256" key="1">
    <source>
        <dbReference type="SAM" id="SignalP"/>
    </source>
</evidence>
<accession>C0HH89</accession>
<reference evidence="2" key="1">
    <citation type="journal article" date="2009" name="PLoS Genet.">
        <title>Sequencing, mapping, and analysis of 27,455 maize full-length cDNAs.</title>
        <authorList>
            <person name="Soderlund C."/>
            <person name="Descour A."/>
            <person name="Kudrna D."/>
            <person name="Bomhoff M."/>
            <person name="Boyd L."/>
            <person name="Currie J."/>
            <person name="Angelova A."/>
            <person name="Collura K."/>
            <person name="Wissotski M."/>
            <person name="Ashley E."/>
            <person name="Morrow D."/>
            <person name="Fernandes J."/>
            <person name="Walbot V."/>
            <person name="Yu Y."/>
        </authorList>
    </citation>
    <scope>NUCLEOTIDE SEQUENCE</scope>
    <source>
        <strain evidence="2">B73</strain>
    </source>
</reference>
<keyword evidence="1" id="KW-0732">Signal</keyword>
<feature type="signal peptide" evidence="1">
    <location>
        <begin position="1"/>
        <end position="16"/>
    </location>
</feature>
<feature type="chain" id="PRO_5002899017" evidence="1">
    <location>
        <begin position="17"/>
        <end position="53"/>
    </location>
</feature>
<protein>
    <submittedName>
        <fullName evidence="2">Uncharacterized protein</fullName>
    </submittedName>
</protein>
<reference evidence="2" key="2">
    <citation type="submission" date="2012-06" db="EMBL/GenBank/DDBJ databases">
        <authorList>
            <person name="Yu Y."/>
            <person name="Currie J."/>
            <person name="Lomeli R."/>
            <person name="Angelova A."/>
            <person name="Collura K."/>
            <person name="Wissotski M."/>
            <person name="Campos D."/>
            <person name="Kudrna D."/>
            <person name="Golser W."/>
            <person name="Ashely E."/>
            <person name="Descour A."/>
            <person name="Fernandes J."/>
            <person name="Soderlund C."/>
            <person name="Walbot V."/>
        </authorList>
    </citation>
    <scope>NUCLEOTIDE SEQUENCE</scope>
    <source>
        <strain evidence="2">B73</strain>
    </source>
</reference>
<dbReference type="EMBL" id="BT061695">
    <property type="protein sequence ID" value="ACN26392.1"/>
    <property type="molecule type" value="mRNA"/>
</dbReference>
<organism evidence="2">
    <name type="scientific">Zea mays</name>
    <name type="common">Maize</name>
    <dbReference type="NCBI Taxonomy" id="4577"/>
    <lineage>
        <taxon>Eukaryota</taxon>
        <taxon>Viridiplantae</taxon>
        <taxon>Streptophyta</taxon>
        <taxon>Embryophyta</taxon>
        <taxon>Tracheophyta</taxon>
        <taxon>Spermatophyta</taxon>
        <taxon>Magnoliopsida</taxon>
        <taxon>Liliopsida</taxon>
        <taxon>Poales</taxon>
        <taxon>Poaceae</taxon>
        <taxon>PACMAD clade</taxon>
        <taxon>Panicoideae</taxon>
        <taxon>Andropogonodae</taxon>
        <taxon>Andropogoneae</taxon>
        <taxon>Tripsacinae</taxon>
        <taxon>Zea</taxon>
    </lineage>
</organism>
<proteinExistence type="evidence at transcript level"/>
<sequence>MSIILGSLQYMLLVFSWQSSINFTQPPLLLPYCSGQNCFFFLGGGGVFRRNGE</sequence>